<dbReference type="Gene3D" id="2.40.50.40">
    <property type="match status" value="1"/>
</dbReference>
<name>A0A9N7YM72_PLEPL</name>
<dbReference type="SUPFAM" id="SSF54117">
    <property type="entry name" value="Interleukin 8-like chemokines"/>
    <property type="match status" value="1"/>
</dbReference>
<dbReference type="AlphaFoldDB" id="A0A9N7YM72"/>
<dbReference type="EMBL" id="CADEAL010001942">
    <property type="protein sequence ID" value="CAB1436804.1"/>
    <property type="molecule type" value="Genomic_DNA"/>
</dbReference>
<dbReference type="Proteomes" id="UP001153269">
    <property type="component" value="Unassembled WGS sequence"/>
</dbReference>
<proteinExistence type="predicted"/>
<sequence length="151" mass="17032">MKVMVQTVKTEERNCRESQNLSTATTMNSSAITFLSFLLVLCAQGLPDSRSRKCKCLNGYIGQVNNRFIRQIKSEPVIHHPNIFCQQIEIIINIGKQEKCVNPQSRFGKCLLKNKNKHENKRAAIMTTTSSQTNAWSSTRLLPTDSAPTTM</sequence>
<dbReference type="InterPro" id="IPR036048">
    <property type="entry name" value="Interleukin_8-like_sf"/>
</dbReference>
<evidence type="ECO:0000313" key="3">
    <source>
        <dbReference type="Proteomes" id="UP001153269"/>
    </source>
</evidence>
<gene>
    <name evidence="2" type="ORF">PLEPLA_LOCUS24837</name>
</gene>
<feature type="region of interest" description="Disordered" evidence="1">
    <location>
        <begin position="132"/>
        <end position="151"/>
    </location>
</feature>
<accession>A0A9N7YM72</accession>
<organism evidence="2 3">
    <name type="scientific">Pleuronectes platessa</name>
    <name type="common">European plaice</name>
    <dbReference type="NCBI Taxonomy" id="8262"/>
    <lineage>
        <taxon>Eukaryota</taxon>
        <taxon>Metazoa</taxon>
        <taxon>Chordata</taxon>
        <taxon>Craniata</taxon>
        <taxon>Vertebrata</taxon>
        <taxon>Euteleostomi</taxon>
        <taxon>Actinopterygii</taxon>
        <taxon>Neopterygii</taxon>
        <taxon>Teleostei</taxon>
        <taxon>Neoteleostei</taxon>
        <taxon>Acanthomorphata</taxon>
        <taxon>Carangaria</taxon>
        <taxon>Pleuronectiformes</taxon>
        <taxon>Pleuronectoidei</taxon>
        <taxon>Pleuronectidae</taxon>
        <taxon>Pleuronectes</taxon>
    </lineage>
</organism>
<comment type="caution">
    <text evidence="2">The sequence shown here is derived from an EMBL/GenBank/DDBJ whole genome shotgun (WGS) entry which is preliminary data.</text>
</comment>
<dbReference type="GO" id="GO:0008009">
    <property type="term" value="F:chemokine activity"/>
    <property type="evidence" value="ECO:0007669"/>
    <property type="project" value="InterPro"/>
</dbReference>
<reference evidence="2" key="1">
    <citation type="submission" date="2020-03" db="EMBL/GenBank/DDBJ databases">
        <authorList>
            <person name="Weist P."/>
        </authorList>
    </citation>
    <scope>NUCLEOTIDE SEQUENCE</scope>
</reference>
<dbReference type="GO" id="GO:0005576">
    <property type="term" value="C:extracellular region"/>
    <property type="evidence" value="ECO:0007669"/>
    <property type="project" value="InterPro"/>
</dbReference>
<evidence type="ECO:0000256" key="1">
    <source>
        <dbReference type="SAM" id="MobiDB-lite"/>
    </source>
</evidence>
<evidence type="ECO:0008006" key="4">
    <source>
        <dbReference type="Google" id="ProtNLM"/>
    </source>
</evidence>
<protein>
    <recommendedName>
        <fullName evidence="4">Chemokine interleukin-8-like domain-containing protein</fullName>
    </recommendedName>
</protein>
<dbReference type="GO" id="GO:0006955">
    <property type="term" value="P:immune response"/>
    <property type="evidence" value="ECO:0007669"/>
    <property type="project" value="InterPro"/>
</dbReference>
<evidence type="ECO:0000313" key="2">
    <source>
        <dbReference type="EMBL" id="CAB1436804.1"/>
    </source>
</evidence>
<keyword evidence="3" id="KW-1185">Reference proteome</keyword>